<evidence type="ECO:0000313" key="7">
    <source>
        <dbReference type="EMBL" id="UZW73606.1"/>
    </source>
</evidence>
<dbReference type="Gene3D" id="3.40.640.10">
    <property type="entry name" value="Type I PLP-dependent aspartate aminotransferase-like (Major domain)"/>
    <property type="match status" value="1"/>
</dbReference>
<dbReference type="GO" id="GO:0003700">
    <property type="term" value="F:DNA-binding transcription factor activity"/>
    <property type="evidence" value="ECO:0007669"/>
    <property type="project" value="InterPro"/>
</dbReference>
<dbReference type="CDD" id="cd00609">
    <property type="entry name" value="AAT_like"/>
    <property type="match status" value="1"/>
</dbReference>
<accession>A0A9E8HJ08</accession>
<dbReference type="InterPro" id="IPR036388">
    <property type="entry name" value="WH-like_DNA-bd_sf"/>
</dbReference>
<name>A0A9E8HJ08_9ALTE</name>
<dbReference type="SUPFAM" id="SSF46785">
    <property type="entry name" value="Winged helix' DNA-binding domain"/>
    <property type="match status" value="1"/>
</dbReference>
<proteinExistence type="inferred from homology"/>
<gene>
    <name evidence="7" type="ORF">NNL22_11200</name>
</gene>
<evidence type="ECO:0000256" key="1">
    <source>
        <dbReference type="ARBA" id="ARBA00005384"/>
    </source>
</evidence>
<dbReference type="AlphaFoldDB" id="A0A9E8HJ08"/>
<evidence type="ECO:0000313" key="8">
    <source>
        <dbReference type="Proteomes" id="UP001164472"/>
    </source>
</evidence>
<dbReference type="GO" id="GO:0008483">
    <property type="term" value="F:transaminase activity"/>
    <property type="evidence" value="ECO:0007669"/>
    <property type="project" value="UniProtKB-KW"/>
</dbReference>
<dbReference type="PRINTS" id="PR00035">
    <property type="entry name" value="HTHGNTR"/>
</dbReference>
<dbReference type="CDD" id="cd07377">
    <property type="entry name" value="WHTH_GntR"/>
    <property type="match status" value="1"/>
</dbReference>
<evidence type="ECO:0000256" key="3">
    <source>
        <dbReference type="ARBA" id="ARBA00023015"/>
    </source>
</evidence>
<keyword evidence="7" id="KW-0032">Aminotransferase</keyword>
<dbReference type="InterPro" id="IPR000524">
    <property type="entry name" value="Tscrpt_reg_HTH_GntR"/>
</dbReference>
<dbReference type="GO" id="GO:0030170">
    <property type="term" value="F:pyridoxal phosphate binding"/>
    <property type="evidence" value="ECO:0007669"/>
    <property type="project" value="InterPro"/>
</dbReference>
<evidence type="ECO:0000256" key="4">
    <source>
        <dbReference type="ARBA" id="ARBA00023125"/>
    </source>
</evidence>
<dbReference type="EMBL" id="CP101527">
    <property type="protein sequence ID" value="UZW73606.1"/>
    <property type="molecule type" value="Genomic_DNA"/>
</dbReference>
<dbReference type="KEGG" id="asem:NNL22_11200"/>
<dbReference type="PROSITE" id="PS50949">
    <property type="entry name" value="HTH_GNTR"/>
    <property type="match status" value="1"/>
</dbReference>
<keyword evidence="3" id="KW-0805">Transcription regulation</keyword>
<sequence>MEAPSFSSFEFDTNRPLQTQLQHQLTQWICSGRLPPGTRLPSSRRLAAELSISRNTVTIVLEQLKSEGFLQSIQGKGVYVAADLPQNINRPSTVHWHNRGGLPELSAFGQTLNKTPLLEHSEILPFTPGIPDLSSFPHKTWLQIQRRHQDRINLMGYDGNQGYEPLRESLAEYLKLSRGVLCKPAQIIITQGAQQAISLCAQLLLNEGDSVLVENPGYMGARKAFLARRAKLISCPMNDNGVDIDAMQRDHIIAQTSPKLMYVTPTHQYPLGGILTASQRLKLLDWAATHNTWLIEDDYDSEFHYFHKPIAALQGMAEQTPVIYMGSFSKTLYPALRLGYLVVPEALVKVFVQGKSFMGGESPLLTQAVVADFINEGHFVRHLRKMRLLYQAKWQHLNHLLNHQLKKPVRPIQQSAGMHLAIEIPGVDDQKLKQNLQQKGFGSSALSSYYNDQPTKTGLVLGFANTTRYQREAGIEALKSLL</sequence>
<dbReference type="PANTHER" id="PTHR46577">
    <property type="entry name" value="HTH-TYPE TRANSCRIPTIONAL REGULATORY PROTEIN GABR"/>
    <property type="match status" value="1"/>
</dbReference>
<dbReference type="PANTHER" id="PTHR46577:SF1">
    <property type="entry name" value="HTH-TYPE TRANSCRIPTIONAL REGULATORY PROTEIN GABR"/>
    <property type="match status" value="1"/>
</dbReference>
<evidence type="ECO:0000256" key="5">
    <source>
        <dbReference type="ARBA" id="ARBA00023163"/>
    </source>
</evidence>
<dbReference type="InterPro" id="IPR015421">
    <property type="entry name" value="PyrdxlP-dep_Trfase_major"/>
</dbReference>
<dbReference type="SMART" id="SM00345">
    <property type="entry name" value="HTH_GNTR"/>
    <property type="match status" value="1"/>
</dbReference>
<keyword evidence="5" id="KW-0804">Transcription</keyword>
<keyword evidence="2" id="KW-0663">Pyridoxal phosphate</keyword>
<dbReference type="InterPro" id="IPR051446">
    <property type="entry name" value="HTH_trans_reg/aminotransferase"/>
</dbReference>
<comment type="similarity">
    <text evidence="1">In the C-terminal section; belongs to the class-I pyridoxal-phosphate-dependent aminotransferase family.</text>
</comment>
<keyword evidence="8" id="KW-1185">Reference proteome</keyword>
<keyword evidence="7" id="KW-0808">Transferase</keyword>
<dbReference type="InterPro" id="IPR015424">
    <property type="entry name" value="PyrdxlP-dep_Trfase"/>
</dbReference>
<evidence type="ECO:0000259" key="6">
    <source>
        <dbReference type="PROSITE" id="PS50949"/>
    </source>
</evidence>
<dbReference type="Pfam" id="PF00155">
    <property type="entry name" value="Aminotran_1_2"/>
    <property type="match status" value="1"/>
</dbReference>
<keyword evidence="4" id="KW-0238">DNA-binding</keyword>
<dbReference type="Pfam" id="PF00392">
    <property type="entry name" value="GntR"/>
    <property type="match status" value="1"/>
</dbReference>
<dbReference type="Proteomes" id="UP001164472">
    <property type="component" value="Chromosome"/>
</dbReference>
<dbReference type="InterPro" id="IPR004839">
    <property type="entry name" value="Aminotransferase_I/II_large"/>
</dbReference>
<reference evidence="7" key="1">
    <citation type="submission" date="2022-07" db="EMBL/GenBank/DDBJ databases">
        <title>Alkalimarinus sp. nov., isolated from gut of a Alitta virens.</title>
        <authorList>
            <person name="Yang A.I."/>
            <person name="Shin N.-R."/>
        </authorList>
    </citation>
    <scope>NUCLEOTIDE SEQUENCE</scope>
    <source>
        <strain evidence="7">FA028</strain>
    </source>
</reference>
<dbReference type="SUPFAM" id="SSF53383">
    <property type="entry name" value="PLP-dependent transferases"/>
    <property type="match status" value="1"/>
</dbReference>
<dbReference type="Gene3D" id="1.10.10.10">
    <property type="entry name" value="Winged helix-like DNA-binding domain superfamily/Winged helix DNA-binding domain"/>
    <property type="match status" value="1"/>
</dbReference>
<dbReference type="GO" id="GO:0003677">
    <property type="term" value="F:DNA binding"/>
    <property type="evidence" value="ECO:0007669"/>
    <property type="project" value="UniProtKB-KW"/>
</dbReference>
<dbReference type="InterPro" id="IPR036390">
    <property type="entry name" value="WH_DNA-bd_sf"/>
</dbReference>
<organism evidence="7 8">
    <name type="scientific">Alkalimarinus sediminis</name>
    <dbReference type="NCBI Taxonomy" id="1632866"/>
    <lineage>
        <taxon>Bacteria</taxon>
        <taxon>Pseudomonadati</taxon>
        <taxon>Pseudomonadota</taxon>
        <taxon>Gammaproteobacteria</taxon>
        <taxon>Alteromonadales</taxon>
        <taxon>Alteromonadaceae</taxon>
        <taxon>Alkalimarinus</taxon>
    </lineage>
</organism>
<dbReference type="RefSeq" id="WP_251809747.1">
    <property type="nucleotide sequence ID" value="NZ_CP101527.1"/>
</dbReference>
<protein>
    <submittedName>
        <fullName evidence="7">PLP-dependent aminotransferase family protein</fullName>
    </submittedName>
</protein>
<feature type="domain" description="HTH gntR-type" evidence="6">
    <location>
        <begin position="15"/>
        <end position="83"/>
    </location>
</feature>
<evidence type="ECO:0000256" key="2">
    <source>
        <dbReference type="ARBA" id="ARBA00022898"/>
    </source>
</evidence>